<gene>
    <name evidence="1" type="ORF">E4K67_20665</name>
</gene>
<dbReference type="OrthoDB" id="9796085at2"/>
<keyword evidence="2" id="KW-1185">Reference proteome</keyword>
<evidence type="ECO:0000313" key="1">
    <source>
        <dbReference type="EMBL" id="TGE36344.1"/>
    </source>
</evidence>
<protein>
    <submittedName>
        <fullName evidence="1">Cyclase family protein</fullName>
    </submittedName>
</protein>
<evidence type="ECO:0000313" key="2">
    <source>
        <dbReference type="Proteomes" id="UP000298460"/>
    </source>
</evidence>
<name>A0A4Z0R106_9FIRM</name>
<dbReference type="InterPro" id="IPR037175">
    <property type="entry name" value="KFase_sf"/>
</dbReference>
<dbReference type="GO" id="GO:0004061">
    <property type="term" value="F:arylformamidase activity"/>
    <property type="evidence" value="ECO:0007669"/>
    <property type="project" value="InterPro"/>
</dbReference>
<dbReference type="Proteomes" id="UP000298460">
    <property type="component" value="Unassembled WGS sequence"/>
</dbReference>
<organism evidence="1 2">
    <name type="scientific">Desulfosporosinus fructosivorans</name>
    <dbReference type="NCBI Taxonomy" id="2018669"/>
    <lineage>
        <taxon>Bacteria</taxon>
        <taxon>Bacillati</taxon>
        <taxon>Bacillota</taxon>
        <taxon>Clostridia</taxon>
        <taxon>Eubacteriales</taxon>
        <taxon>Desulfitobacteriaceae</taxon>
        <taxon>Desulfosporosinus</taxon>
    </lineage>
</organism>
<sequence length="218" mass="24813">MKITDLTHLIDTNMPVFPGTEPPIFKKANTFDKDGFREAKITMYSHTGTHIDAPAHMLSHGSYLDNLNIEHFIGKATILDFSVEEIVLIDIDRLKHYEEIIKNVEFIIIKTGWSEYWGSKKYYEAFPSLTEQSAKWLTKFNLKGIGIDAISIDDIKSTTFAIHKILMQKDIIIIENLTNLDSISNQYFILSIMPLKNKDADGSPIRAISIENISGDFD</sequence>
<dbReference type="EMBL" id="SPQQ01000008">
    <property type="protein sequence ID" value="TGE36344.1"/>
    <property type="molecule type" value="Genomic_DNA"/>
</dbReference>
<dbReference type="PANTHER" id="PTHR31118">
    <property type="entry name" value="CYCLASE-LIKE PROTEIN 2"/>
    <property type="match status" value="1"/>
</dbReference>
<dbReference type="AlphaFoldDB" id="A0A4Z0R106"/>
<dbReference type="GO" id="GO:0019441">
    <property type="term" value="P:L-tryptophan catabolic process to kynurenine"/>
    <property type="evidence" value="ECO:0007669"/>
    <property type="project" value="InterPro"/>
</dbReference>
<proteinExistence type="predicted"/>
<dbReference type="PANTHER" id="PTHR31118:SF12">
    <property type="entry name" value="CYCLASE-LIKE PROTEIN 2"/>
    <property type="match status" value="1"/>
</dbReference>
<reference evidence="1 2" key="1">
    <citation type="submission" date="2019-03" db="EMBL/GenBank/DDBJ databases">
        <title>Draft Genome Sequence of Desulfosporosinus fructosivorans Strain 63.6F, Isolated from Marine Sediment in the Baltic Sea.</title>
        <authorList>
            <person name="Hausmann B."/>
            <person name="Vandieken V."/>
            <person name="Pjevac P."/>
            <person name="Schreck K."/>
            <person name="Herbold C.W."/>
            <person name="Loy A."/>
        </authorList>
    </citation>
    <scope>NUCLEOTIDE SEQUENCE [LARGE SCALE GENOMIC DNA]</scope>
    <source>
        <strain evidence="1 2">63.6F</strain>
    </source>
</reference>
<dbReference type="InterPro" id="IPR007325">
    <property type="entry name" value="KFase/CYL"/>
</dbReference>
<dbReference type="SUPFAM" id="SSF102198">
    <property type="entry name" value="Putative cyclase"/>
    <property type="match status" value="1"/>
</dbReference>
<dbReference type="Pfam" id="PF04199">
    <property type="entry name" value="Cyclase"/>
    <property type="match status" value="1"/>
</dbReference>
<dbReference type="Gene3D" id="3.50.30.50">
    <property type="entry name" value="Putative cyclase"/>
    <property type="match status" value="1"/>
</dbReference>
<dbReference type="RefSeq" id="WP_135550183.1">
    <property type="nucleotide sequence ID" value="NZ_SPQQ01000008.1"/>
</dbReference>
<accession>A0A4Z0R106</accession>
<comment type="caution">
    <text evidence="1">The sequence shown here is derived from an EMBL/GenBank/DDBJ whole genome shotgun (WGS) entry which is preliminary data.</text>
</comment>